<dbReference type="AlphaFoldDB" id="A0A523YPF2"/>
<dbReference type="Pfam" id="PF01168">
    <property type="entry name" value="Ala_racemase_N"/>
    <property type="match status" value="1"/>
</dbReference>
<dbReference type="Proteomes" id="UP000316925">
    <property type="component" value="Unassembled WGS sequence"/>
</dbReference>
<keyword evidence="4 8" id="KW-0413">Isomerase</keyword>
<dbReference type="FunFam" id="3.20.20.10:FF:000002">
    <property type="entry name" value="Alanine racemase"/>
    <property type="match status" value="1"/>
</dbReference>
<accession>A0A523YPF2</accession>
<dbReference type="EMBL" id="SOIJ01000111">
    <property type="protein sequence ID" value="TET93396.1"/>
    <property type="molecule type" value="Genomic_DNA"/>
</dbReference>
<name>A0A523YPF2_UNCAE</name>
<dbReference type="PANTHER" id="PTHR30511:SF0">
    <property type="entry name" value="ALANINE RACEMASE, CATABOLIC-RELATED"/>
    <property type="match status" value="1"/>
</dbReference>
<dbReference type="InterPro" id="IPR000821">
    <property type="entry name" value="Ala_racemase"/>
</dbReference>
<evidence type="ECO:0000259" key="7">
    <source>
        <dbReference type="SMART" id="SM01005"/>
    </source>
</evidence>
<dbReference type="InterPro" id="IPR029066">
    <property type="entry name" value="PLP-binding_barrel"/>
</dbReference>
<dbReference type="PANTHER" id="PTHR30511">
    <property type="entry name" value="ALANINE RACEMASE"/>
    <property type="match status" value="1"/>
</dbReference>
<dbReference type="Gene3D" id="3.20.20.10">
    <property type="entry name" value="Alanine racemase"/>
    <property type="match status" value="1"/>
</dbReference>
<dbReference type="PRINTS" id="PR00992">
    <property type="entry name" value="ALARACEMASE"/>
</dbReference>
<sequence length="388" mass="43231">MDNLGRVWLEIDLDAVTHNIKTIRRIAGKNSEIMAVVKANAYGHDAIEISRVALESGATWLGVGALEEGIILRKAGIEAPILVLGLTPEDQIDPLLFYDLVPTICDLQTVKALSQAVVKYKKNARIHIMIDTGMRRLGIKSEGALDFIKRVKKMNNIEIEGLYTHFAAADEEDKSYTKLQFAQYKRVVNELEKEDIHVPLKHMANSAAILDLPYTYLDIVRPGITIYGLFPLPLAKRTIKLKPVAKFKTKIIFIKKVGTGESIGYGRAYTTIKETTVATLPVGYADGYPRLLSDRGEVLVRGRRAPIIGRICMDLCMIDVTNIPGVQVGEEVVLWGRQEGKNISVEEIAEKTGTINYEIICMVDKPRVSKVFIKKGKPFKVKSLIEDV</sequence>
<evidence type="ECO:0000256" key="4">
    <source>
        <dbReference type="ARBA" id="ARBA00023235"/>
    </source>
</evidence>
<feature type="binding site" evidence="6">
    <location>
        <position position="313"/>
    </location>
    <ligand>
        <name>substrate</name>
    </ligand>
</feature>
<dbReference type="InterPro" id="IPR011079">
    <property type="entry name" value="Ala_racemase_C"/>
</dbReference>
<evidence type="ECO:0000313" key="9">
    <source>
        <dbReference type="Proteomes" id="UP000316925"/>
    </source>
</evidence>
<proteinExistence type="inferred from homology"/>
<feature type="domain" description="Alanine racemase C-terminal" evidence="7">
    <location>
        <begin position="244"/>
        <end position="373"/>
    </location>
</feature>
<dbReference type="SUPFAM" id="SSF51419">
    <property type="entry name" value="PLP-binding barrel"/>
    <property type="match status" value="1"/>
</dbReference>
<dbReference type="Gene3D" id="2.40.37.10">
    <property type="entry name" value="Lyase, Ornithine Decarboxylase, Chain A, domain 1"/>
    <property type="match status" value="1"/>
</dbReference>
<dbReference type="InterPro" id="IPR001608">
    <property type="entry name" value="Ala_racemase_N"/>
</dbReference>
<evidence type="ECO:0000256" key="6">
    <source>
        <dbReference type="PIRSR" id="PIRSR600821-52"/>
    </source>
</evidence>
<feature type="binding site" evidence="6">
    <location>
        <position position="136"/>
    </location>
    <ligand>
        <name>substrate</name>
    </ligand>
</feature>
<dbReference type="FunFam" id="2.40.37.10:FF:000006">
    <property type="entry name" value="Alanine racemase"/>
    <property type="match status" value="1"/>
</dbReference>
<protein>
    <submittedName>
        <fullName evidence="8">Alanine racemase</fullName>
        <ecNumber evidence="8">5.1.1.1</ecNumber>
    </submittedName>
</protein>
<comment type="caution">
    <text evidence="8">The sequence shown here is derived from an EMBL/GenBank/DDBJ whole genome shotgun (WGS) entry which is preliminary data.</text>
</comment>
<dbReference type="InterPro" id="IPR020622">
    <property type="entry name" value="Ala_racemase_pyridoxalP-BS"/>
</dbReference>
<keyword evidence="3 5" id="KW-0663">Pyridoxal phosphate</keyword>
<dbReference type="GO" id="GO:0008784">
    <property type="term" value="F:alanine racemase activity"/>
    <property type="evidence" value="ECO:0007669"/>
    <property type="project" value="UniProtKB-EC"/>
</dbReference>
<feature type="non-terminal residue" evidence="8">
    <location>
        <position position="388"/>
    </location>
</feature>
<evidence type="ECO:0000256" key="1">
    <source>
        <dbReference type="ARBA" id="ARBA00000316"/>
    </source>
</evidence>
<dbReference type="NCBIfam" id="TIGR00492">
    <property type="entry name" value="alr"/>
    <property type="match status" value="1"/>
</dbReference>
<evidence type="ECO:0000256" key="5">
    <source>
        <dbReference type="PIRSR" id="PIRSR600821-50"/>
    </source>
</evidence>
<dbReference type="Pfam" id="PF00842">
    <property type="entry name" value="Ala_racemase_C"/>
    <property type="match status" value="1"/>
</dbReference>
<dbReference type="GO" id="GO:0005829">
    <property type="term" value="C:cytosol"/>
    <property type="evidence" value="ECO:0007669"/>
    <property type="project" value="TreeGrafter"/>
</dbReference>
<gene>
    <name evidence="8" type="ORF">E3J33_01915</name>
</gene>
<dbReference type="InterPro" id="IPR009006">
    <property type="entry name" value="Ala_racemase/Decarboxylase_C"/>
</dbReference>
<evidence type="ECO:0000256" key="3">
    <source>
        <dbReference type="ARBA" id="ARBA00022898"/>
    </source>
</evidence>
<dbReference type="GO" id="GO:0009252">
    <property type="term" value="P:peptidoglycan biosynthetic process"/>
    <property type="evidence" value="ECO:0007669"/>
    <property type="project" value="TreeGrafter"/>
</dbReference>
<organism evidence="8 9">
    <name type="scientific">Aerophobetes bacterium</name>
    <dbReference type="NCBI Taxonomy" id="2030807"/>
    <lineage>
        <taxon>Bacteria</taxon>
        <taxon>Candidatus Aerophobota</taxon>
    </lineage>
</organism>
<dbReference type="GO" id="GO:0030170">
    <property type="term" value="F:pyridoxal phosphate binding"/>
    <property type="evidence" value="ECO:0007669"/>
    <property type="project" value="TreeGrafter"/>
</dbReference>
<dbReference type="EC" id="5.1.1.1" evidence="8"/>
<evidence type="ECO:0000313" key="8">
    <source>
        <dbReference type="EMBL" id="TET93396.1"/>
    </source>
</evidence>
<comment type="cofactor">
    <cofactor evidence="2 5">
        <name>pyridoxal 5'-phosphate</name>
        <dbReference type="ChEBI" id="CHEBI:597326"/>
    </cofactor>
</comment>
<dbReference type="SMART" id="SM01005">
    <property type="entry name" value="Ala_racemase_C"/>
    <property type="match status" value="1"/>
</dbReference>
<reference evidence="8 9" key="1">
    <citation type="submission" date="2019-03" db="EMBL/GenBank/DDBJ databases">
        <title>Metabolic potential of uncultured bacteria and archaea associated with petroleum seepage in deep-sea sediments.</title>
        <authorList>
            <person name="Dong X."/>
            <person name="Hubert C."/>
        </authorList>
    </citation>
    <scope>NUCLEOTIDE SEQUENCE [LARGE SCALE GENOMIC DNA]</scope>
    <source>
        <strain evidence="8">E29_bin28</strain>
    </source>
</reference>
<dbReference type="SUPFAM" id="SSF50621">
    <property type="entry name" value="Alanine racemase C-terminal domain-like"/>
    <property type="match status" value="1"/>
</dbReference>
<dbReference type="HAMAP" id="MF_01201">
    <property type="entry name" value="Ala_racemase"/>
    <property type="match status" value="1"/>
</dbReference>
<comment type="catalytic activity">
    <reaction evidence="1">
        <text>L-alanine = D-alanine</text>
        <dbReference type="Rhea" id="RHEA:20249"/>
        <dbReference type="ChEBI" id="CHEBI:57416"/>
        <dbReference type="ChEBI" id="CHEBI:57972"/>
        <dbReference type="EC" id="5.1.1.1"/>
    </reaction>
</comment>
<dbReference type="CDD" id="cd00430">
    <property type="entry name" value="PLPDE_III_AR"/>
    <property type="match status" value="1"/>
</dbReference>
<dbReference type="GO" id="GO:0030632">
    <property type="term" value="P:D-alanine biosynthetic process"/>
    <property type="evidence" value="ECO:0007669"/>
    <property type="project" value="TreeGrafter"/>
</dbReference>
<evidence type="ECO:0000256" key="2">
    <source>
        <dbReference type="ARBA" id="ARBA00001933"/>
    </source>
</evidence>
<dbReference type="PROSITE" id="PS00395">
    <property type="entry name" value="ALANINE_RACEMASE"/>
    <property type="match status" value="1"/>
</dbReference>
<feature type="modified residue" description="N6-(pyridoxal phosphate)lysine" evidence="5">
    <location>
        <position position="38"/>
    </location>
</feature>